<organism evidence="2 3">
    <name type="scientific">Selenomonas ruminantium</name>
    <dbReference type="NCBI Taxonomy" id="971"/>
    <lineage>
        <taxon>Bacteria</taxon>
        <taxon>Bacillati</taxon>
        <taxon>Bacillota</taxon>
        <taxon>Negativicutes</taxon>
        <taxon>Selenomonadales</taxon>
        <taxon>Selenomonadaceae</taxon>
        <taxon>Selenomonas</taxon>
    </lineage>
</organism>
<evidence type="ECO:0000313" key="1">
    <source>
        <dbReference type="EMBL" id="SDP18367.1"/>
    </source>
</evidence>
<sequence length="48" mass="5655">MYKKRLSPEEKIHFIEKYKRGEGSYASIAADAGVDSRSFRQWVRNYDA</sequence>
<dbReference type="SUPFAM" id="SSF46689">
    <property type="entry name" value="Homeodomain-like"/>
    <property type="match status" value="1"/>
</dbReference>
<dbReference type="GO" id="GO:0006313">
    <property type="term" value="P:DNA transposition"/>
    <property type="evidence" value="ECO:0007669"/>
    <property type="project" value="InterPro"/>
</dbReference>
<gene>
    <name evidence="1" type="ORF">SAMN05216366_10875</name>
    <name evidence="2" type="ORF">SAMN05216366_11463</name>
</gene>
<feature type="non-terminal residue" evidence="2">
    <location>
        <position position="48"/>
    </location>
</feature>
<dbReference type="GO" id="GO:0004803">
    <property type="term" value="F:transposase activity"/>
    <property type="evidence" value="ECO:0007669"/>
    <property type="project" value="InterPro"/>
</dbReference>
<dbReference type="OrthoDB" id="1663931at2"/>
<dbReference type="EMBL" id="FNJQ01000014">
    <property type="protein sequence ID" value="SDP34421.1"/>
    <property type="molecule type" value="Genomic_DNA"/>
</dbReference>
<dbReference type="InterPro" id="IPR002514">
    <property type="entry name" value="Transposase_8"/>
</dbReference>
<evidence type="ECO:0000313" key="3">
    <source>
        <dbReference type="Proteomes" id="UP000182412"/>
    </source>
</evidence>
<dbReference type="Pfam" id="PF01527">
    <property type="entry name" value="HTH_Tnp_1"/>
    <property type="match status" value="1"/>
</dbReference>
<name>A0A1H0RXW9_SELRU</name>
<reference evidence="2 3" key="1">
    <citation type="submission" date="2016-10" db="EMBL/GenBank/DDBJ databases">
        <authorList>
            <person name="de Groot N.N."/>
        </authorList>
    </citation>
    <scope>NUCLEOTIDE SEQUENCE [LARGE SCALE GENOMIC DNA]</scope>
    <source>
        <strain evidence="2 3">S137</strain>
    </source>
</reference>
<proteinExistence type="predicted"/>
<accession>A0A1H0RXW9</accession>
<dbReference type="RefSeq" id="WP_143005293.1">
    <property type="nucleotide sequence ID" value="NZ_FNJQ01000008.1"/>
</dbReference>
<protein>
    <submittedName>
        <fullName evidence="2">Helix-turn-helix domain-containing protein</fullName>
    </submittedName>
</protein>
<dbReference type="InterPro" id="IPR036388">
    <property type="entry name" value="WH-like_DNA-bd_sf"/>
</dbReference>
<dbReference type="EMBL" id="FNJQ01000008">
    <property type="protein sequence ID" value="SDP18367.1"/>
    <property type="molecule type" value="Genomic_DNA"/>
</dbReference>
<evidence type="ECO:0000313" key="2">
    <source>
        <dbReference type="EMBL" id="SDP34421.1"/>
    </source>
</evidence>
<dbReference type="Gene3D" id="1.10.10.10">
    <property type="entry name" value="Winged helix-like DNA-binding domain superfamily/Winged helix DNA-binding domain"/>
    <property type="match status" value="1"/>
</dbReference>
<dbReference type="AlphaFoldDB" id="A0A1H0RXW9"/>
<dbReference type="GO" id="GO:0003677">
    <property type="term" value="F:DNA binding"/>
    <property type="evidence" value="ECO:0007669"/>
    <property type="project" value="InterPro"/>
</dbReference>
<dbReference type="InterPro" id="IPR009057">
    <property type="entry name" value="Homeodomain-like_sf"/>
</dbReference>
<dbReference type="Proteomes" id="UP000182412">
    <property type="component" value="Unassembled WGS sequence"/>
</dbReference>